<organism evidence="2 3">
    <name type="scientific">Cohnella zeiphila</name>
    <dbReference type="NCBI Taxonomy" id="2761120"/>
    <lineage>
        <taxon>Bacteria</taxon>
        <taxon>Bacillati</taxon>
        <taxon>Bacillota</taxon>
        <taxon>Bacilli</taxon>
        <taxon>Bacillales</taxon>
        <taxon>Paenibacillaceae</taxon>
        <taxon>Cohnella</taxon>
    </lineage>
</organism>
<proteinExistence type="predicted"/>
<dbReference type="PANTHER" id="PTHR34109">
    <property type="entry name" value="BNAUNNG04460D PROTEIN-RELATED"/>
    <property type="match status" value="1"/>
</dbReference>
<dbReference type="AlphaFoldDB" id="A0A7X0VYS0"/>
<reference evidence="2 3" key="1">
    <citation type="submission" date="2020-08" db="EMBL/GenBank/DDBJ databases">
        <title>Cohnella phylogeny.</title>
        <authorList>
            <person name="Dunlap C."/>
        </authorList>
    </citation>
    <scope>NUCLEOTIDE SEQUENCE [LARGE SCALE GENOMIC DNA]</scope>
    <source>
        <strain evidence="2 3">CBP 2801</strain>
    </source>
</reference>
<keyword evidence="3" id="KW-1185">Reference proteome</keyword>
<sequence length="135" mass="14865">MSASSHKPAGYQSVTPYFTVRDAEGMIAFLRQVFEAEEISRHADEDGQIVHAEVRVGDTIVEVSAGNERFPPRGNSLHVFVEDTDACCRRAIEAGASSLYEPEDMPYGERSGGVEDPYGNQWFIATFLKGEGQGY</sequence>
<name>A0A7X0VYS0_9BACL</name>
<dbReference type="RefSeq" id="WP_185132946.1">
    <property type="nucleotide sequence ID" value="NZ_JACJVO010000046.1"/>
</dbReference>
<evidence type="ECO:0000313" key="3">
    <source>
        <dbReference type="Proteomes" id="UP000564644"/>
    </source>
</evidence>
<dbReference type="Proteomes" id="UP000564644">
    <property type="component" value="Unassembled WGS sequence"/>
</dbReference>
<dbReference type="EMBL" id="JACJVO010000046">
    <property type="protein sequence ID" value="MBB6735291.1"/>
    <property type="molecule type" value="Genomic_DNA"/>
</dbReference>
<protein>
    <submittedName>
        <fullName evidence="2">VOC family protein</fullName>
    </submittedName>
</protein>
<dbReference type="Gene3D" id="3.30.720.120">
    <property type="match status" value="1"/>
</dbReference>
<dbReference type="PANTHER" id="PTHR34109:SF1">
    <property type="entry name" value="VOC DOMAIN-CONTAINING PROTEIN"/>
    <property type="match status" value="1"/>
</dbReference>
<evidence type="ECO:0000313" key="2">
    <source>
        <dbReference type="EMBL" id="MBB6735291.1"/>
    </source>
</evidence>
<gene>
    <name evidence="2" type="ORF">H7C18_30695</name>
</gene>
<dbReference type="Pfam" id="PF00903">
    <property type="entry name" value="Glyoxalase"/>
    <property type="match status" value="1"/>
</dbReference>
<evidence type="ECO:0000259" key="1">
    <source>
        <dbReference type="PROSITE" id="PS51819"/>
    </source>
</evidence>
<comment type="caution">
    <text evidence="2">The sequence shown here is derived from an EMBL/GenBank/DDBJ whole genome shotgun (WGS) entry which is preliminary data.</text>
</comment>
<dbReference type="PROSITE" id="PS51819">
    <property type="entry name" value="VOC"/>
    <property type="match status" value="1"/>
</dbReference>
<dbReference type="InterPro" id="IPR029068">
    <property type="entry name" value="Glyas_Bleomycin-R_OHBP_Dase"/>
</dbReference>
<dbReference type="Gene3D" id="3.30.720.110">
    <property type="match status" value="1"/>
</dbReference>
<dbReference type="InterPro" id="IPR004360">
    <property type="entry name" value="Glyas_Fos-R_dOase_dom"/>
</dbReference>
<feature type="domain" description="VOC" evidence="1">
    <location>
        <begin position="10"/>
        <end position="127"/>
    </location>
</feature>
<accession>A0A7X0VYS0</accession>
<dbReference type="SUPFAM" id="SSF54593">
    <property type="entry name" value="Glyoxalase/Bleomycin resistance protein/Dihydroxybiphenyl dioxygenase"/>
    <property type="match status" value="1"/>
</dbReference>
<dbReference type="InterPro" id="IPR037523">
    <property type="entry name" value="VOC_core"/>
</dbReference>
<dbReference type="CDD" id="cd07246">
    <property type="entry name" value="VOC_like"/>
    <property type="match status" value="1"/>
</dbReference>